<keyword evidence="2" id="KW-1185">Reference proteome</keyword>
<dbReference type="EMBL" id="CVTD020000006">
    <property type="protein sequence ID" value="CRZ33337.1"/>
    <property type="molecule type" value="Genomic_DNA"/>
</dbReference>
<protein>
    <submittedName>
        <fullName evidence="1">Putative membrane protein</fullName>
    </submittedName>
</protein>
<proteinExistence type="predicted"/>
<name>A0A0H5SDA1_HERHM</name>
<sequence length="404" mass="46597">MKNTLKVLTLLIIFILEIILVSSCSSKIINENRYIEGQDYQFFYYSDTNVGPMAESEEGYYFFCGNYLFFADKASMHPILVCNKPNCLHYEETDPTKTLYCNAFFERPKSLFYYNKSLYIFVSRITTAHESEFLKVSPDGTRRKSLFKIDGSISAAALHRGVVYYSNQVWDANGQTIVSVNSTTLKGKSKEIYKEKFIHGNIDDIICYGNYVFFDSFDITESGIYNKMLKYNIQTGETEAISDNQKMVSFDMPSFINSKMYYRITKLNPDLSLDHQEAFMADIDGSNVNKTFDLGFPVEVRSDGQYLYSRDIEWSPFSKPADEQELIIYTFEGEVVDRVHTGSFGEIQSLIPGGKDHLFLQQADGDFLRIYYAEKSKISTGNMEWKLLIETEREKMYPLVVRTS</sequence>
<evidence type="ECO:0000313" key="1">
    <source>
        <dbReference type="EMBL" id="CRZ33337.1"/>
    </source>
</evidence>
<dbReference type="SUPFAM" id="SSF69304">
    <property type="entry name" value="Tricorn protease N-terminal domain"/>
    <property type="match status" value="1"/>
</dbReference>
<dbReference type="Proteomes" id="UP000236497">
    <property type="component" value="Unassembled WGS sequence"/>
</dbReference>
<evidence type="ECO:0000313" key="2">
    <source>
        <dbReference type="Proteomes" id="UP000236497"/>
    </source>
</evidence>
<gene>
    <name evidence="1" type="ORF">HHT355_0123</name>
</gene>
<accession>A0A0H5SDA1</accession>
<dbReference type="OrthoDB" id="2576133at2"/>
<reference evidence="1 2" key="1">
    <citation type="submission" date="2015-06" db="EMBL/GenBank/DDBJ databases">
        <authorList>
            <person name="Wibberg Daniel"/>
        </authorList>
    </citation>
    <scope>NUCLEOTIDE SEQUENCE [LARGE SCALE GENOMIC DNA]</scope>
    <source>
        <strain evidence="1 2">T3/55T</strain>
    </source>
</reference>
<dbReference type="RefSeq" id="WP_103201526.1">
    <property type="nucleotide sequence ID" value="NZ_CVTD020000006.1"/>
</dbReference>
<dbReference type="AlphaFoldDB" id="A0A0H5SDA1"/>
<organism evidence="1 2">
    <name type="scientific">Herbinix hemicellulosilytica</name>
    <dbReference type="NCBI Taxonomy" id="1564487"/>
    <lineage>
        <taxon>Bacteria</taxon>
        <taxon>Bacillati</taxon>
        <taxon>Bacillota</taxon>
        <taxon>Clostridia</taxon>
        <taxon>Lachnospirales</taxon>
        <taxon>Lachnospiraceae</taxon>
        <taxon>Herbinix</taxon>
    </lineage>
</organism>